<evidence type="ECO:0000313" key="3">
    <source>
        <dbReference type="Proteomes" id="UP001444625"/>
    </source>
</evidence>
<name>A0ABU9XJ99_9BACI</name>
<feature type="transmembrane region" description="Helical" evidence="1">
    <location>
        <begin position="44"/>
        <end position="63"/>
    </location>
</feature>
<comment type="caution">
    <text evidence="2">The sequence shown here is derived from an EMBL/GenBank/DDBJ whole genome shotgun (WGS) entry which is preliminary data.</text>
</comment>
<keyword evidence="1" id="KW-0812">Transmembrane</keyword>
<dbReference type="Proteomes" id="UP001444625">
    <property type="component" value="Unassembled WGS sequence"/>
</dbReference>
<dbReference type="RefSeq" id="WP_345824382.1">
    <property type="nucleotide sequence ID" value="NZ_JBDIML010000002.1"/>
</dbReference>
<keyword evidence="1" id="KW-1133">Transmembrane helix</keyword>
<sequence length="87" mass="10516">MKDIRWISILPISFGIIFIFFGWTQTWEYRYDGTNDYIFTIRTIRAYVFIVGGLVILFVGILLREVRKYVDSLEVKIYQLKREIEKK</sequence>
<evidence type="ECO:0000256" key="1">
    <source>
        <dbReference type="SAM" id="Phobius"/>
    </source>
</evidence>
<keyword evidence="1" id="KW-0472">Membrane</keyword>
<dbReference type="EMBL" id="JBDIML010000002">
    <property type="protein sequence ID" value="MEN2766917.1"/>
    <property type="molecule type" value="Genomic_DNA"/>
</dbReference>
<proteinExistence type="predicted"/>
<reference evidence="2 3" key="1">
    <citation type="submission" date="2024-05" db="EMBL/GenBank/DDBJ databases">
        <authorList>
            <person name="Haq I."/>
            <person name="Ullah Z."/>
            <person name="Ahmad R."/>
            <person name="Li M."/>
            <person name="Tong Y."/>
        </authorList>
    </citation>
    <scope>NUCLEOTIDE SEQUENCE [LARGE SCALE GENOMIC DNA]</scope>
    <source>
        <strain evidence="2 3">16A2E</strain>
    </source>
</reference>
<feature type="transmembrane region" description="Helical" evidence="1">
    <location>
        <begin position="7"/>
        <end position="24"/>
    </location>
</feature>
<evidence type="ECO:0000313" key="2">
    <source>
        <dbReference type="EMBL" id="MEN2766917.1"/>
    </source>
</evidence>
<protein>
    <submittedName>
        <fullName evidence="2">Uncharacterized protein</fullName>
    </submittedName>
</protein>
<organism evidence="2 3">
    <name type="scientific">Ornithinibacillus xuwenensis</name>
    <dbReference type="NCBI Taxonomy" id="3144668"/>
    <lineage>
        <taxon>Bacteria</taxon>
        <taxon>Bacillati</taxon>
        <taxon>Bacillota</taxon>
        <taxon>Bacilli</taxon>
        <taxon>Bacillales</taxon>
        <taxon>Bacillaceae</taxon>
        <taxon>Ornithinibacillus</taxon>
    </lineage>
</organism>
<accession>A0ABU9XJ99</accession>
<gene>
    <name evidence="2" type="ORF">ABC228_06950</name>
</gene>
<keyword evidence="3" id="KW-1185">Reference proteome</keyword>